<evidence type="ECO:0000313" key="3">
    <source>
        <dbReference type="Proteomes" id="UP001163046"/>
    </source>
</evidence>
<comment type="caution">
    <text evidence="2">The sequence shown here is derived from an EMBL/GenBank/DDBJ whole genome shotgun (WGS) entry which is preliminary data.</text>
</comment>
<dbReference type="OrthoDB" id="10067381at2759"/>
<sequence length="190" mass="22050">MGNWIIFEGDIPLDDFLEKNRPSKIEFINMGVFAGDPQQRPTVFEFPGSIAKPQKHVLLEQWEKTVKKRRRITNDYVRHLAEQYSYKSGKWLIYCPSAEVDEIWTTVAKAVVSGTLGSATNVFASNEEKELYVICVYTEDFTNKEEVWAVERSLRKLGVKVTLRYKPNIYTTLGIYAGNEWQLRPTIYRS</sequence>
<dbReference type="PANTHER" id="PTHR31977:SF1">
    <property type="entry name" value="UPF0696 PROTEIN C11ORF68"/>
    <property type="match status" value="1"/>
</dbReference>
<accession>A0A9X0CGK7</accession>
<comment type="similarity">
    <text evidence="1">Belongs to the UPF0696 family.</text>
</comment>
<protein>
    <recommendedName>
        <fullName evidence="4">DUF1917 domain-containing protein</fullName>
    </recommendedName>
</protein>
<proteinExistence type="inferred from homology"/>
<dbReference type="InterPro" id="IPR023398">
    <property type="entry name" value="TIF_eIF4e-like"/>
</dbReference>
<dbReference type="SUPFAM" id="SSF55418">
    <property type="entry name" value="eIF4e-like"/>
    <property type="match status" value="1"/>
</dbReference>
<evidence type="ECO:0000313" key="2">
    <source>
        <dbReference type="EMBL" id="KAJ7339490.1"/>
    </source>
</evidence>
<dbReference type="AlphaFoldDB" id="A0A9X0CGK7"/>
<keyword evidence="3" id="KW-1185">Reference proteome</keyword>
<dbReference type="Gene3D" id="3.30.760.10">
    <property type="entry name" value="RNA Cap, Translation Initiation Factor Eif4e"/>
    <property type="match status" value="1"/>
</dbReference>
<gene>
    <name evidence="2" type="ORF">OS493_005888</name>
</gene>
<name>A0A9X0CGK7_9CNID</name>
<dbReference type="Proteomes" id="UP001163046">
    <property type="component" value="Unassembled WGS sequence"/>
</dbReference>
<dbReference type="InterPro" id="IPR015034">
    <property type="entry name" value="Bles03"/>
</dbReference>
<evidence type="ECO:0000256" key="1">
    <source>
        <dbReference type="ARBA" id="ARBA00010568"/>
    </source>
</evidence>
<evidence type="ECO:0008006" key="4">
    <source>
        <dbReference type="Google" id="ProtNLM"/>
    </source>
</evidence>
<organism evidence="2 3">
    <name type="scientific">Desmophyllum pertusum</name>
    <dbReference type="NCBI Taxonomy" id="174260"/>
    <lineage>
        <taxon>Eukaryota</taxon>
        <taxon>Metazoa</taxon>
        <taxon>Cnidaria</taxon>
        <taxon>Anthozoa</taxon>
        <taxon>Hexacorallia</taxon>
        <taxon>Scleractinia</taxon>
        <taxon>Caryophylliina</taxon>
        <taxon>Caryophylliidae</taxon>
        <taxon>Desmophyllum</taxon>
    </lineage>
</organism>
<dbReference type="EMBL" id="MU827779">
    <property type="protein sequence ID" value="KAJ7339490.1"/>
    <property type="molecule type" value="Genomic_DNA"/>
</dbReference>
<reference evidence="2" key="1">
    <citation type="submission" date="2023-01" db="EMBL/GenBank/DDBJ databases">
        <title>Genome assembly of the deep-sea coral Lophelia pertusa.</title>
        <authorList>
            <person name="Herrera S."/>
            <person name="Cordes E."/>
        </authorList>
    </citation>
    <scope>NUCLEOTIDE SEQUENCE</scope>
    <source>
        <strain evidence="2">USNM1676648</strain>
        <tissue evidence="2">Polyp</tissue>
    </source>
</reference>
<dbReference type="PANTHER" id="PTHR31977">
    <property type="entry name" value="UPF0696 PROTEIN C11ORF68"/>
    <property type="match status" value="1"/>
</dbReference>
<dbReference type="Pfam" id="PF08939">
    <property type="entry name" value="Bles03"/>
    <property type="match status" value="1"/>
</dbReference>